<evidence type="ECO:0000313" key="1">
    <source>
        <dbReference type="EMBL" id="EPR34860.1"/>
    </source>
</evidence>
<organism evidence="1 2">
    <name type="scientific">Alkalidesulfovibrio alkalitolerans DSM 16529</name>
    <dbReference type="NCBI Taxonomy" id="1121439"/>
    <lineage>
        <taxon>Bacteria</taxon>
        <taxon>Pseudomonadati</taxon>
        <taxon>Thermodesulfobacteriota</taxon>
        <taxon>Desulfovibrionia</taxon>
        <taxon>Desulfovibrionales</taxon>
        <taxon>Desulfovibrionaceae</taxon>
        <taxon>Alkalidesulfovibrio</taxon>
    </lineage>
</organism>
<sequence>MGHKVGGIHVIMEHGHDVREFGIEREQNTLLMKTGKHNEGGLRFFPIAHLTPEAQQRLESIHGQFVTLLQEAAGLIYATPLHEHEIRQET</sequence>
<evidence type="ECO:0000313" key="2">
    <source>
        <dbReference type="Proteomes" id="UP000014975"/>
    </source>
</evidence>
<gene>
    <name evidence="1" type="ORF">dsat_2223</name>
</gene>
<keyword evidence="2" id="KW-1185">Reference proteome</keyword>
<reference evidence="1 2" key="1">
    <citation type="journal article" date="2013" name="Genome Announc.">
        <title>Draft genome sequences for three mercury-methylating, sulfate-reducing bacteria.</title>
        <authorList>
            <person name="Brown S.D."/>
            <person name="Hurt R.A.Jr."/>
            <person name="Gilmour C.C."/>
            <person name="Elias D.A."/>
        </authorList>
    </citation>
    <scope>NUCLEOTIDE SEQUENCE [LARGE SCALE GENOMIC DNA]</scope>
    <source>
        <strain evidence="1 2">DSM 16529</strain>
    </source>
</reference>
<accession>S7TE57</accession>
<dbReference type="RefSeq" id="WP_020886109.1">
    <property type="nucleotide sequence ID" value="NZ_ATHI01000005.1"/>
</dbReference>
<dbReference type="AlphaFoldDB" id="S7TE57"/>
<dbReference type="Proteomes" id="UP000014975">
    <property type="component" value="Unassembled WGS sequence"/>
</dbReference>
<name>S7TE57_9BACT</name>
<comment type="caution">
    <text evidence="1">The sequence shown here is derived from an EMBL/GenBank/DDBJ whole genome shotgun (WGS) entry which is preliminary data.</text>
</comment>
<dbReference type="EMBL" id="ATHI01000005">
    <property type="protein sequence ID" value="EPR34860.1"/>
    <property type="molecule type" value="Genomic_DNA"/>
</dbReference>
<proteinExistence type="predicted"/>
<protein>
    <submittedName>
        <fullName evidence="1">Uncharacterized protein</fullName>
    </submittedName>
</protein>